<evidence type="ECO:0000313" key="3">
    <source>
        <dbReference type="Proteomes" id="UP001479436"/>
    </source>
</evidence>
<sequence>MSNPAKVLDFLRILSPKWDPSLAFVALGGLIPYGVLYHTSIKQSPKPALAPEFDVPTSTTIDKKLVTGASIFGIGWGLAGVCPGPAIVGAASFLSTGAVGPLIFLASMVAGMVVASKA</sequence>
<dbReference type="Proteomes" id="UP001479436">
    <property type="component" value="Unassembled WGS sequence"/>
</dbReference>
<evidence type="ECO:0000313" key="2">
    <source>
        <dbReference type="EMBL" id="KAK9712960.1"/>
    </source>
</evidence>
<evidence type="ECO:0008006" key="4">
    <source>
        <dbReference type="Google" id="ProtNLM"/>
    </source>
</evidence>
<reference evidence="2 3" key="1">
    <citation type="submission" date="2023-04" db="EMBL/GenBank/DDBJ databases">
        <title>Genome of Basidiobolus ranarum AG-B5.</title>
        <authorList>
            <person name="Stajich J.E."/>
            <person name="Carter-House D."/>
            <person name="Gryganskyi A."/>
        </authorList>
    </citation>
    <scope>NUCLEOTIDE SEQUENCE [LARGE SCALE GENOMIC DNA]</scope>
    <source>
        <strain evidence="2 3">AG-B5</strain>
    </source>
</reference>
<feature type="transmembrane region" description="Helical" evidence="1">
    <location>
        <begin position="20"/>
        <end position="37"/>
    </location>
</feature>
<keyword evidence="3" id="KW-1185">Reference proteome</keyword>
<dbReference type="Pfam" id="PF20398">
    <property type="entry name" value="DUF6691"/>
    <property type="match status" value="1"/>
</dbReference>
<proteinExistence type="predicted"/>
<name>A0ABR2W1Z9_9FUNG</name>
<feature type="transmembrane region" description="Helical" evidence="1">
    <location>
        <begin position="93"/>
        <end position="115"/>
    </location>
</feature>
<evidence type="ECO:0000256" key="1">
    <source>
        <dbReference type="SAM" id="Phobius"/>
    </source>
</evidence>
<keyword evidence="1" id="KW-1133">Transmembrane helix</keyword>
<feature type="transmembrane region" description="Helical" evidence="1">
    <location>
        <begin position="65"/>
        <end position="87"/>
    </location>
</feature>
<accession>A0ABR2W1Z9</accession>
<comment type="caution">
    <text evidence="2">The sequence shown here is derived from an EMBL/GenBank/DDBJ whole genome shotgun (WGS) entry which is preliminary data.</text>
</comment>
<organism evidence="2 3">
    <name type="scientific">Basidiobolus ranarum</name>
    <dbReference type="NCBI Taxonomy" id="34480"/>
    <lineage>
        <taxon>Eukaryota</taxon>
        <taxon>Fungi</taxon>
        <taxon>Fungi incertae sedis</taxon>
        <taxon>Zoopagomycota</taxon>
        <taxon>Entomophthoromycotina</taxon>
        <taxon>Basidiobolomycetes</taxon>
        <taxon>Basidiobolales</taxon>
        <taxon>Basidiobolaceae</taxon>
        <taxon>Basidiobolus</taxon>
    </lineage>
</organism>
<dbReference type="EMBL" id="JASJQH010007186">
    <property type="protein sequence ID" value="KAK9712960.1"/>
    <property type="molecule type" value="Genomic_DNA"/>
</dbReference>
<keyword evidence="1" id="KW-0472">Membrane</keyword>
<gene>
    <name evidence="2" type="ORF">K7432_006759</name>
</gene>
<dbReference type="InterPro" id="IPR046513">
    <property type="entry name" value="DUF6691"/>
</dbReference>
<keyword evidence="1" id="KW-0812">Transmembrane</keyword>
<protein>
    <recommendedName>
        <fullName evidence="4">YeeE/YedE family protein</fullName>
    </recommendedName>
</protein>